<proteinExistence type="predicted"/>
<accession>A0ACC2SYH7</accession>
<name>A0ACC2SYH7_9FUNG</name>
<reference evidence="1" key="1">
    <citation type="submission" date="2022-04" db="EMBL/GenBank/DDBJ databases">
        <title>Genome of the entomopathogenic fungus Entomophthora muscae.</title>
        <authorList>
            <person name="Elya C."/>
            <person name="Lovett B.R."/>
            <person name="Lee E."/>
            <person name="Macias A.M."/>
            <person name="Hajek A.E."/>
            <person name="De Bivort B.L."/>
            <person name="Kasson M.T."/>
            <person name="De Fine Licht H.H."/>
            <person name="Stajich J.E."/>
        </authorList>
    </citation>
    <scope>NUCLEOTIDE SEQUENCE</scope>
    <source>
        <strain evidence="1">Berkeley</strain>
    </source>
</reference>
<comment type="caution">
    <text evidence="1">The sequence shown here is derived from an EMBL/GenBank/DDBJ whole genome shotgun (WGS) entry which is preliminary data.</text>
</comment>
<sequence length="596" mass="66337">MEFIRHRQNLFSKTIQFPVSEEACPNSTLDEFASPEAKYIVDLEQLHKLCSKGIPDQPGIRPTCWKLLLRYLPADKRQWLSQLEQQRNSYQDFVRDLIESSGHRFPLDDETRSRLATLELSEQKLKEVTLMEQIDMDIKRTLSDHSFFQRPSTTTASSACTSPFPISPTLSPTLNSLSHDSAFSEEMTPWESVSRASNTSLVRDSSAGSLPRPVSSDSDFEKTSTPIILASTRLTSSLSFSPGANISSGKQSCLGESWCLENRESPLTIDKSCIEPPADLHWEALERILFIYAKLNPGVGYVQGMNEILAPIYYVCAHDIDGPLEGKANAEADAFYLFTAVMGSVRDQYVKILDHDARVGVNATLAILEAKLQQVAPDLAQDMRNKGLETAFFAFRWITVLGAQEFDLPDVIRLWDALISHTPLYHGSENGLPASSPGVTSPLNTMVMVGVAMLCLVRPLLLEGTFTDNLKLLQNYPPLYDISTIVELAYHLEALPPNTTLDFQLFISENSEAAAPLPRKPGSIKLPLGFSWGSKNFSPRRLLETSSDIDSVRLTASSFRDQLSRSVNATRAFVNRSTSANEPTSSWLRSQAAKWF</sequence>
<protein>
    <submittedName>
        <fullName evidence="1">Uncharacterized protein</fullName>
    </submittedName>
</protein>
<keyword evidence="2" id="KW-1185">Reference proteome</keyword>
<dbReference type="EMBL" id="QTSX02004262">
    <property type="protein sequence ID" value="KAJ9067301.1"/>
    <property type="molecule type" value="Genomic_DNA"/>
</dbReference>
<organism evidence="1 2">
    <name type="scientific">Entomophthora muscae</name>
    <dbReference type="NCBI Taxonomy" id="34485"/>
    <lineage>
        <taxon>Eukaryota</taxon>
        <taxon>Fungi</taxon>
        <taxon>Fungi incertae sedis</taxon>
        <taxon>Zoopagomycota</taxon>
        <taxon>Entomophthoromycotina</taxon>
        <taxon>Entomophthoromycetes</taxon>
        <taxon>Entomophthorales</taxon>
        <taxon>Entomophthoraceae</taxon>
        <taxon>Entomophthora</taxon>
    </lineage>
</organism>
<evidence type="ECO:0000313" key="2">
    <source>
        <dbReference type="Proteomes" id="UP001165960"/>
    </source>
</evidence>
<gene>
    <name evidence="1" type="ORF">DSO57_1000882</name>
</gene>
<dbReference type="Proteomes" id="UP001165960">
    <property type="component" value="Unassembled WGS sequence"/>
</dbReference>
<evidence type="ECO:0000313" key="1">
    <source>
        <dbReference type="EMBL" id="KAJ9067301.1"/>
    </source>
</evidence>